<dbReference type="SUPFAM" id="SSF53720">
    <property type="entry name" value="ALDH-like"/>
    <property type="match status" value="1"/>
</dbReference>
<reference evidence="5 6" key="1">
    <citation type="submission" date="2023-04" db="EMBL/GenBank/DDBJ databases">
        <title>Funneling lignin-derived compounds into biodiesel using alkali-halophilic Citricoccus sp. P2.</title>
        <authorList>
            <person name="Luo C.-B."/>
        </authorList>
    </citation>
    <scope>NUCLEOTIDE SEQUENCE [LARGE SCALE GENOMIC DNA]</scope>
    <source>
        <strain evidence="5 6">P2</strain>
    </source>
</reference>
<evidence type="ECO:0000313" key="6">
    <source>
        <dbReference type="Proteomes" id="UP001219037"/>
    </source>
</evidence>
<dbReference type="PROSITE" id="PS00687">
    <property type="entry name" value="ALDEHYDE_DEHYDR_GLU"/>
    <property type="match status" value="1"/>
</dbReference>
<dbReference type="Gene3D" id="3.40.309.10">
    <property type="entry name" value="Aldehyde Dehydrogenase, Chain A, domain 2"/>
    <property type="match status" value="1"/>
</dbReference>
<accession>A0ABY8H798</accession>
<dbReference type="PANTHER" id="PTHR11699">
    <property type="entry name" value="ALDEHYDE DEHYDROGENASE-RELATED"/>
    <property type="match status" value="1"/>
</dbReference>
<dbReference type="InterPro" id="IPR016161">
    <property type="entry name" value="Ald_DH/histidinol_DH"/>
</dbReference>
<dbReference type="RefSeq" id="WP_278158268.1">
    <property type="nucleotide sequence ID" value="NZ_CP121252.1"/>
</dbReference>
<evidence type="ECO:0000256" key="2">
    <source>
        <dbReference type="PROSITE-ProRule" id="PRU10007"/>
    </source>
</evidence>
<protein>
    <submittedName>
        <fullName evidence="5">Aldehyde dehydrogenase family protein</fullName>
        <ecNumber evidence="5">1.2.1.-</ecNumber>
    </submittedName>
</protein>
<evidence type="ECO:0000313" key="5">
    <source>
        <dbReference type="EMBL" id="WFP17032.1"/>
    </source>
</evidence>
<comment type="similarity">
    <text evidence="3">Belongs to the aldehyde dehydrogenase family.</text>
</comment>
<dbReference type="InterPro" id="IPR016163">
    <property type="entry name" value="Ald_DH_C"/>
</dbReference>
<dbReference type="Proteomes" id="UP001219037">
    <property type="component" value="Chromosome"/>
</dbReference>
<feature type="domain" description="Aldehyde dehydrogenase" evidence="4">
    <location>
        <begin position="25"/>
        <end position="483"/>
    </location>
</feature>
<dbReference type="EMBL" id="CP121252">
    <property type="protein sequence ID" value="WFP17032.1"/>
    <property type="molecule type" value="Genomic_DNA"/>
</dbReference>
<organism evidence="5 6">
    <name type="scientific">Citricoccus muralis</name>
    <dbReference type="NCBI Taxonomy" id="169134"/>
    <lineage>
        <taxon>Bacteria</taxon>
        <taxon>Bacillati</taxon>
        <taxon>Actinomycetota</taxon>
        <taxon>Actinomycetes</taxon>
        <taxon>Micrococcales</taxon>
        <taxon>Micrococcaceae</taxon>
        <taxon>Citricoccus</taxon>
    </lineage>
</organism>
<dbReference type="Pfam" id="PF00171">
    <property type="entry name" value="Aldedh"/>
    <property type="match status" value="1"/>
</dbReference>
<dbReference type="InterPro" id="IPR016162">
    <property type="entry name" value="Ald_DH_N"/>
</dbReference>
<dbReference type="InterPro" id="IPR029510">
    <property type="entry name" value="Ald_DH_CS_GLU"/>
</dbReference>
<evidence type="ECO:0000256" key="1">
    <source>
        <dbReference type="ARBA" id="ARBA00023002"/>
    </source>
</evidence>
<dbReference type="Gene3D" id="3.40.605.10">
    <property type="entry name" value="Aldehyde Dehydrogenase, Chain A, domain 1"/>
    <property type="match status" value="1"/>
</dbReference>
<proteinExistence type="inferred from homology"/>
<evidence type="ECO:0000256" key="3">
    <source>
        <dbReference type="RuleBase" id="RU003345"/>
    </source>
</evidence>
<keyword evidence="6" id="KW-1185">Reference proteome</keyword>
<name>A0ABY8H798_9MICC</name>
<dbReference type="GO" id="GO:0016491">
    <property type="term" value="F:oxidoreductase activity"/>
    <property type="evidence" value="ECO:0007669"/>
    <property type="project" value="UniProtKB-KW"/>
</dbReference>
<gene>
    <name evidence="5" type="ORF">P8192_02595</name>
</gene>
<feature type="active site" evidence="2">
    <location>
        <position position="259"/>
    </location>
</feature>
<dbReference type="EC" id="1.2.1.-" evidence="5"/>
<evidence type="ECO:0000259" key="4">
    <source>
        <dbReference type="Pfam" id="PF00171"/>
    </source>
</evidence>
<keyword evidence="1 3" id="KW-0560">Oxidoreductase</keyword>
<sequence length="497" mass="52141">MVAMTLPSHLQHAQHWIDGRETPSSGAQRIDVINPANQSVIASTPAGTIADVDAAVSAAQRAFRAGSWSRISGRERAAVLLRAAAALRQQADQLAQVESMDVGKPISFATAVDVNTAAETYEYAAALAQQLDGAVRRTPLPAHAYTQREPLGVVAAITPFNFPLILSTTKIAFALAAGNTIVHKPAEDTPLSALFVARILTEAGVPDGVYNLVTGYGREIGEHLVTHPDVAKVAFTGSSTTGAHLAELAGRHLRPLTAELGGNAANIVFADADVEQAIQTTISAFVFNTGQFCMGGPRLLVQRDLLEPMLEALAAALPHVPLGDPSQPETVIGPVATSRQREKIASAVKQAVDAGATLVTGGQALDLDGGLYFQPTVLTGVDNSAEAVQEEIFGPVLTVQAFDTEAEAIELANSTRYGLAAGVQTTDISRAHRVADALEAGIVWVNSWAMLDPAMPFGGVKDSGWGRENGPEQMESYTRTKSVIIALAPDPEAEASN</sequence>
<dbReference type="InterPro" id="IPR015590">
    <property type="entry name" value="Aldehyde_DH_dom"/>
</dbReference>